<evidence type="ECO:0000313" key="3">
    <source>
        <dbReference type="Proteomes" id="UP001611383"/>
    </source>
</evidence>
<reference evidence="2 3" key="1">
    <citation type="submission" date="2019-08" db="EMBL/GenBank/DDBJ databases">
        <title>Archangium and Cystobacter genomes.</title>
        <authorList>
            <person name="Chen I.-C.K."/>
            <person name="Wielgoss S."/>
        </authorList>
    </citation>
    <scope>NUCLEOTIDE SEQUENCE [LARGE SCALE GENOMIC DNA]</scope>
    <source>
        <strain evidence="2 3">Cbm 6</strain>
    </source>
</reference>
<dbReference type="PROSITE" id="PS51257">
    <property type="entry name" value="PROKAR_LIPOPROTEIN"/>
    <property type="match status" value="1"/>
</dbReference>
<sequence length="82" mass="9302">MSRHTMLMTLMGGLVLGTGCPDVYGKGGKLDRAMEKDINDNHDERKREWRNQGMEDDEEESCPEGKVKVRDCISLPCKVECK</sequence>
<accession>A0ABY9WLW5</accession>
<feature type="region of interest" description="Disordered" evidence="1">
    <location>
        <begin position="37"/>
        <end position="63"/>
    </location>
</feature>
<evidence type="ECO:0008006" key="4">
    <source>
        <dbReference type="Google" id="ProtNLM"/>
    </source>
</evidence>
<gene>
    <name evidence="2" type="ORF">F0U60_00335</name>
</gene>
<evidence type="ECO:0000313" key="2">
    <source>
        <dbReference type="EMBL" id="WNG42712.1"/>
    </source>
</evidence>
<protein>
    <recommendedName>
        <fullName evidence="4">Lipoprotein</fullName>
    </recommendedName>
</protein>
<feature type="compositionally biased region" description="Basic and acidic residues" evidence="1">
    <location>
        <begin position="37"/>
        <end position="50"/>
    </location>
</feature>
<dbReference type="RefSeq" id="WP_395812705.1">
    <property type="nucleotide sequence ID" value="NZ_CP043494.1"/>
</dbReference>
<keyword evidence="3" id="KW-1185">Reference proteome</keyword>
<dbReference type="EMBL" id="CP043494">
    <property type="protein sequence ID" value="WNG42712.1"/>
    <property type="molecule type" value="Genomic_DNA"/>
</dbReference>
<dbReference type="Proteomes" id="UP001611383">
    <property type="component" value="Chromosome"/>
</dbReference>
<organism evidence="2 3">
    <name type="scientific">Archangium minus</name>
    <dbReference type="NCBI Taxonomy" id="83450"/>
    <lineage>
        <taxon>Bacteria</taxon>
        <taxon>Pseudomonadati</taxon>
        <taxon>Myxococcota</taxon>
        <taxon>Myxococcia</taxon>
        <taxon>Myxococcales</taxon>
        <taxon>Cystobacterineae</taxon>
        <taxon>Archangiaceae</taxon>
        <taxon>Archangium</taxon>
    </lineage>
</organism>
<name>A0ABY9WLW5_9BACT</name>
<proteinExistence type="predicted"/>
<evidence type="ECO:0000256" key="1">
    <source>
        <dbReference type="SAM" id="MobiDB-lite"/>
    </source>
</evidence>